<feature type="compositionally biased region" description="Polar residues" evidence="1">
    <location>
        <begin position="205"/>
        <end position="214"/>
    </location>
</feature>
<evidence type="ECO:0000313" key="3">
    <source>
        <dbReference type="Proteomes" id="UP001457898"/>
    </source>
</evidence>
<evidence type="ECO:0008006" key="4">
    <source>
        <dbReference type="Google" id="ProtNLM"/>
    </source>
</evidence>
<accession>A0ABV1DHE5</accession>
<evidence type="ECO:0000256" key="1">
    <source>
        <dbReference type="SAM" id="MobiDB-lite"/>
    </source>
</evidence>
<name>A0ABV1DHE5_9FIRM</name>
<dbReference type="Proteomes" id="UP001457898">
    <property type="component" value="Unassembled WGS sequence"/>
</dbReference>
<proteinExistence type="predicted"/>
<feature type="region of interest" description="Disordered" evidence="1">
    <location>
        <begin position="204"/>
        <end position="232"/>
    </location>
</feature>
<organism evidence="2 3">
    <name type="scientific">Blautia caccae</name>
    <dbReference type="NCBI Taxonomy" id="3133175"/>
    <lineage>
        <taxon>Bacteria</taxon>
        <taxon>Bacillati</taxon>
        <taxon>Bacillota</taxon>
        <taxon>Clostridia</taxon>
        <taxon>Lachnospirales</taxon>
        <taxon>Lachnospiraceae</taxon>
        <taxon>Blautia</taxon>
    </lineage>
</organism>
<dbReference type="EMBL" id="JBBMFP010000002">
    <property type="protein sequence ID" value="MEQ2429789.1"/>
    <property type="molecule type" value="Genomic_DNA"/>
</dbReference>
<dbReference type="RefSeq" id="WP_148391507.1">
    <property type="nucleotide sequence ID" value="NZ_JBBMFP010000002.1"/>
</dbReference>
<comment type="caution">
    <text evidence="2">The sequence shown here is derived from an EMBL/GenBank/DDBJ whole genome shotgun (WGS) entry which is preliminary data.</text>
</comment>
<gene>
    <name evidence="2" type="ORF">WMO65_02115</name>
</gene>
<sequence>MDSASKRYFTTVEHGKATLQGLNQTLHPVKSGLASFGKNILATAGNMAIGIGISAAINGVIALYQKLANAQEDAINKAKEASSEIQQSHSNIYSGKQWKADNEKRFLQLQEGVDSTGHNLSLSAQEFAEYQSLAPSLASTLPSLVKGYNDLGQPILTVASNTASLNDAFRSAELQEYQRNIKKTGILLRVFKAQTDQSRKYLWQESGTKQQNQIKGIRDAYEKNGDKEKKYP</sequence>
<keyword evidence="3" id="KW-1185">Reference proteome</keyword>
<protein>
    <recommendedName>
        <fullName evidence="4">Phage tail tape measure protein</fullName>
    </recommendedName>
</protein>
<feature type="compositionally biased region" description="Basic and acidic residues" evidence="1">
    <location>
        <begin position="216"/>
        <end position="232"/>
    </location>
</feature>
<reference evidence="2 3" key="1">
    <citation type="submission" date="2024-03" db="EMBL/GenBank/DDBJ databases">
        <title>Human intestinal bacterial collection.</title>
        <authorList>
            <person name="Pauvert C."/>
            <person name="Hitch T.C.A."/>
            <person name="Clavel T."/>
        </authorList>
    </citation>
    <scope>NUCLEOTIDE SEQUENCE [LARGE SCALE GENOMIC DNA]</scope>
    <source>
        <strain evidence="2 3">CLA-SR-H028</strain>
    </source>
</reference>
<evidence type="ECO:0000313" key="2">
    <source>
        <dbReference type="EMBL" id="MEQ2429789.1"/>
    </source>
</evidence>